<dbReference type="RefSeq" id="WP_131597804.1">
    <property type="nucleotide sequence ID" value="NZ_BAYX01000001.1"/>
</dbReference>
<sequence length="149" mass="16196">MSEVSTSENRNTSEDDPEHDWLLEMLVQVANDAGGKFNITISVGGTLISGTLIGGAEYFESFANQYSSLFTGELATNVRQHYIGFGRQYLAENRDGTPLPPAAYLHLSDARFFDSAGNSIPSDVGATWRGRLSSVDGFFLGRLEKGPPK</sequence>
<dbReference type="AlphaFoldDB" id="A0AA87PVN1"/>
<dbReference type="InterPro" id="IPR049644">
    <property type="entry name" value="GvpU-like"/>
</dbReference>
<proteinExistence type="predicted"/>
<gene>
    <name evidence="1" type="ORF">RRH01S_01_05370</name>
</gene>
<dbReference type="Proteomes" id="UP000026941">
    <property type="component" value="Unassembled WGS sequence"/>
</dbReference>
<accession>A0AA87PVN1</accession>
<protein>
    <recommendedName>
        <fullName evidence="3">Gas vesicle protein</fullName>
    </recommendedName>
</protein>
<organism evidence="1 2">
    <name type="scientific">Rhizobium rhizogenes NBRC 13257</name>
    <dbReference type="NCBI Taxonomy" id="1220581"/>
    <lineage>
        <taxon>Bacteria</taxon>
        <taxon>Pseudomonadati</taxon>
        <taxon>Pseudomonadota</taxon>
        <taxon>Alphaproteobacteria</taxon>
        <taxon>Hyphomicrobiales</taxon>
        <taxon>Rhizobiaceae</taxon>
        <taxon>Rhizobium/Agrobacterium group</taxon>
        <taxon>Rhizobium</taxon>
    </lineage>
</organism>
<comment type="caution">
    <text evidence="1">The sequence shown here is derived from an EMBL/GenBank/DDBJ whole genome shotgun (WGS) entry which is preliminary data.</text>
</comment>
<dbReference type="NCBIfam" id="NF041667">
    <property type="entry name" value="GvpU"/>
    <property type="match status" value="1"/>
</dbReference>
<evidence type="ECO:0008006" key="3">
    <source>
        <dbReference type="Google" id="ProtNLM"/>
    </source>
</evidence>
<evidence type="ECO:0000313" key="2">
    <source>
        <dbReference type="Proteomes" id="UP000026941"/>
    </source>
</evidence>
<dbReference type="EMBL" id="BAYX01000001">
    <property type="protein sequence ID" value="GAJ91066.1"/>
    <property type="molecule type" value="Genomic_DNA"/>
</dbReference>
<evidence type="ECO:0000313" key="1">
    <source>
        <dbReference type="EMBL" id="GAJ91066.1"/>
    </source>
</evidence>
<name>A0AA87PVN1_RHIRH</name>
<reference evidence="1 2" key="1">
    <citation type="submission" date="2014-05" db="EMBL/GenBank/DDBJ databases">
        <title>Whole genome shotgun sequence of Rhizobium rhizogenes NBRC 13257.</title>
        <authorList>
            <person name="Katano-Makiyama Y."/>
            <person name="Hosoyama A."/>
            <person name="Hashimoto M."/>
            <person name="Hosoyama Y."/>
            <person name="Noguchi M."/>
            <person name="Tsuchikane K."/>
            <person name="Kimura A."/>
            <person name="Ohji S."/>
            <person name="Ichikawa N."/>
            <person name="Yamazoe A."/>
            <person name="Fujita N."/>
        </authorList>
    </citation>
    <scope>NUCLEOTIDE SEQUENCE [LARGE SCALE GENOMIC DNA]</scope>
    <source>
        <strain evidence="1 2">NBRC 13257</strain>
    </source>
</reference>